<sequence>MNKTRLTTALALASLSTAAFASIGSPADVTRTLNAAGYAEVRELEYDDGLWEAEVRRANGLWGEVAIDAASGEVFDAMSTRPLIELPQVLASLERAGYTQVHDLDREGALWDAEALDAQGMRVELRISGYDGRILNVRHDNDD</sequence>
<evidence type="ECO:0000259" key="2">
    <source>
        <dbReference type="Pfam" id="PF13670"/>
    </source>
</evidence>
<name>A0A5C4RPP5_9GAMM</name>
<comment type="caution">
    <text evidence="3">The sequence shown here is derived from an EMBL/GenBank/DDBJ whole genome shotgun (WGS) entry which is preliminary data.</text>
</comment>
<evidence type="ECO:0000313" key="4">
    <source>
        <dbReference type="Proteomes" id="UP000305760"/>
    </source>
</evidence>
<organism evidence="3 4">
    <name type="scientific">Arenimonas terrae</name>
    <dbReference type="NCBI Taxonomy" id="2546226"/>
    <lineage>
        <taxon>Bacteria</taxon>
        <taxon>Pseudomonadati</taxon>
        <taxon>Pseudomonadota</taxon>
        <taxon>Gammaproteobacteria</taxon>
        <taxon>Lysobacterales</taxon>
        <taxon>Lysobacteraceae</taxon>
        <taxon>Arenimonas</taxon>
    </lineage>
</organism>
<evidence type="ECO:0000313" key="3">
    <source>
        <dbReference type="EMBL" id="TNJ33110.1"/>
    </source>
</evidence>
<feature type="chain" id="PRO_5022753010" evidence="1">
    <location>
        <begin position="22"/>
        <end position="143"/>
    </location>
</feature>
<gene>
    <name evidence="3" type="ORF">E1B00_12450</name>
</gene>
<feature type="domain" description="PepSY" evidence="2">
    <location>
        <begin position="6"/>
        <end position="75"/>
    </location>
</feature>
<dbReference type="Proteomes" id="UP000305760">
    <property type="component" value="Unassembled WGS sequence"/>
</dbReference>
<protein>
    <submittedName>
        <fullName evidence="3">PepSY domain-containing protein</fullName>
    </submittedName>
</protein>
<evidence type="ECO:0000256" key="1">
    <source>
        <dbReference type="SAM" id="SignalP"/>
    </source>
</evidence>
<accession>A0A5C4RPP5</accession>
<feature type="signal peptide" evidence="1">
    <location>
        <begin position="1"/>
        <end position="21"/>
    </location>
</feature>
<proteinExistence type="predicted"/>
<dbReference type="InterPro" id="IPR025711">
    <property type="entry name" value="PepSY"/>
</dbReference>
<reference evidence="3 4" key="1">
    <citation type="submission" date="2019-03" db="EMBL/GenBank/DDBJ databases">
        <title>Arenimonas daejeonensis sp. nov., isolated from compost.</title>
        <authorList>
            <person name="Jeon C.O."/>
        </authorList>
    </citation>
    <scope>NUCLEOTIDE SEQUENCE [LARGE SCALE GENOMIC DNA]</scope>
    <source>
        <strain evidence="3 4">R29</strain>
    </source>
</reference>
<dbReference type="AlphaFoldDB" id="A0A5C4RPP5"/>
<dbReference type="RefSeq" id="WP_139449263.1">
    <property type="nucleotide sequence ID" value="NZ_SMDR01000003.1"/>
</dbReference>
<dbReference type="Pfam" id="PF13670">
    <property type="entry name" value="PepSY_2"/>
    <property type="match status" value="1"/>
</dbReference>
<keyword evidence="4" id="KW-1185">Reference proteome</keyword>
<dbReference type="EMBL" id="SMDR01000003">
    <property type="protein sequence ID" value="TNJ33110.1"/>
    <property type="molecule type" value="Genomic_DNA"/>
</dbReference>
<dbReference type="OrthoDB" id="5951452at2"/>
<keyword evidence="1" id="KW-0732">Signal</keyword>